<dbReference type="AlphaFoldDB" id="A0A1R2C4W9"/>
<dbReference type="OrthoDB" id="324113at2759"/>
<keyword evidence="1" id="KW-0175">Coiled coil</keyword>
<proteinExistence type="predicted"/>
<evidence type="ECO:0000313" key="3">
    <source>
        <dbReference type="Proteomes" id="UP000187209"/>
    </source>
</evidence>
<sequence>MKTFTVKQVESPILRQDPNQKILELHKENELIRNDLNSLKKYISLLETKNHEMLKNEIQYRNIIKAYQIELKKKLISGQVFNDPNEKYQTSISEIHKEIADNVSSIEGKIVDIVTSREETILAVFNSKLKDITKNLEREKKEKFEYLEGLAEREHMLSKELQMLRGSVGVIEAKNSHLEKENKEIKHLLKIKELEINELRKRMFEIKEKSVKFPNIKSPSMTDIQTRSDKSIKTKSFGCETDFPEDDNSARYQKIISKLQKLLAIEKNNVRAARNAYFREISSKAEPTV</sequence>
<dbReference type="Proteomes" id="UP000187209">
    <property type="component" value="Unassembled WGS sequence"/>
</dbReference>
<accession>A0A1R2C4W9</accession>
<evidence type="ECO:0000256" key="1">
    <source>
        <dbReference type="SAM" id="Coils"/>
    </source>
</evidence>
<comment type="caution">
    <text evidence="2">The sequence shown here is derived from an EMBL/GenBank/DDBJ whole genome shotgun (WGS) entry which is preliminary data.</text>
</comment>
<keyword evidence="3" id="KW-1185">Reference proteome</keyword>
<dbReference type="EMBL" id="MPUH01000281">
    <property type="protein sequence ID" value="OMJ84072.1"/>
    <property type="molecule type" value="Genomic_DNA"/>
</dbReference>
<organism evidence="2 3">
    <name type="scientific">Stentor coeruleus</name>
    <dbReference type="NCBI Taxonomy" id="5963"/>
    <lineage>
        <taxon>Eukaryota</taxon>
        <taxon>Sar</taxon>
        <taxon>Alveolata</taxon>
        <taxon>Ciliophora</taxon>
        <taxon>Postciliodesmatophora</taxon>
        <taxon>Heterotrichea</taxon>
        <taxon>Heterotrichida</taxon>
        <taxon>Stentoridae</taxon>
        <taxon>Stentor</taxon>
    </lineage>
</organism>
<feature type="coiled-coil region" evidence="1">
    <location>
        <begin position="175"/>
        <end position="209"/>
    </location>
</feature>
<name>A0A1R2C4W9_9CILI</name>
<reference evidence="2 3" key="1">
    <citation type="submission" date="2016-11" db="EMBL/GenBank/DDBJ databases">
        <title>The macronuclear genome of Stentor coeruleus: a giant cell with tiny introns.</title>
        <authorList>
            <person name="Slabodnick M."/>
            <person name="Ruby J.G."/>
            <person name="Reiff S.B."/>
            <person name="Swart E.C."/>
            <person name="Gosai S."/>
            <person name="Prabakaran S."/>
            <person name="Witkowska E."/>
            <person name="Larue G.E."/>
            <person name="Fisher S."/>
            <person name="Freeman R.M."/>
            <person name="Gunawardena J."/>
            <person name="Chu W."/>
            <person name="Stover N.A."/>
            <person name="Gregory B.D."/>
            <person name="Nowacki M."/>
            <person name="Derisi J."/>
            <person name="Roy S.W."/>
            <person name="Marshall W.F."/>
            <person name="Sood P."/>
        </authorList>
    </citation>
    <scope>NUCLEOTIDE SEQUENCE [LARGE SCALE GENOMIC DNA]</scope>
    <source>
        <strain evidence="2">WM001</strain>
    </source>
</reference>
<evidence type="ECO:0000313" key="2">
    <source>
        <dbReference type="EMBL" id="OMJ84072.1"/>
    </source>
</evidence>
<gene>
    <name evidence="2" type="ORF">SteCoe_14883</name>
</gene>
<protein>
    <submittedName>
        <fullName evidence="2">Uncharacterized protein</fullName>
    </submittedName>
</protein>